<dbReference type="GO" id="GO:0004185">
    <property type="term" value="F:serine-type carboxypeptidase activity"/>
    <property type="evidence" value="ECO:0007669"/>
    <property type="project" value="InterPro"/>
</dbReference>
<dbReference type="InterPro" id="IPR018202">
    <property type="entry name" value="Ser_caboxypep_ser_AS"/>
</dbReference>
<protein>
    <recommendedName>
        <fullName evidence="3">Carboxypeptidase</fullName>
    </recommendedName>
</protein>
<comment type="caution">
    <text evidence="1">The sequence shown here is derived from an EMBL/GenBank/DDBJ whole genome shotgun (WGS) entry which is preliminary data.</text>
</comment>
<name>A0A841J6K7_9SPHI</name>
<accession>A0A841J6K7</accession>
<reference evidence="1 2" key="1">
    <citation type="submission" date="2020-08" db="EMBL/GenBank/DDBJ databases">
        <title>Genomic Encyclopedia of Type Strains, Phase IV (KMG-V): Genome sequencing to study the core and pangenomes of soil and plant-associated prokaryotes.</title>
        <authorList>
            <person name="Whitman W."/>
        </authorList>
    </citation>
    <scope>NUCLEOTIDE SEQUENCE [LARGE SCALE GENOMIC DNA]</scope>
    <source>
        <strain evidence="1 2">MP601</strain>
    </source>
</reference>
<evidence type="ECO:0000313" key="2">
    <source>
        <dbReference type="Proteomes" id="UP000548326"/>
    </source>
</evidence>
<evidence type="ECO:0000313" key="1">
    <source>
        <dbReference type="EMBL" id="MBB6126404.1"/>
    </source>
</evidence>
<gene>
    <name evidence="1" type="ORF">HDF22_000505</name>
</gene>
<dbReference type="Proteomes" id="UP000548326">
    <property type="component" value="Unassembled WGS sequence"/>
</dbReference>
<dbReference type="PROSITE" id="PS00131">
    <property type="entry name" value="CARBOXYPEPT_SER_SER"/>
    <property type="match status" value="1"/>
</dbReference>
<dbReference type="RefSeq" id="WP_183585429.1">
    <property type="nucleotide sequence ID" value="NZ_JACHCA010000001.1"/>
</dbReference>
<dbReference type="EMBL" id="JACHCA010000001">
    <property type="protein sequence ID" value="MBB6126404.1"/>
    <property type="molecule type" value="Genomic_DNA"/>
</dbReference>
<organism evidence="1 2">
    <name type="scientific">Mucilaginibacter lappiensis</name>
    <dbReference type="NCBI Taxonomy" id="354630"/>
    <lineage>
        <taxon>Bacteria</taxon>
        <taxon>Pseudomonadati</taxon>
        <taxon>Bacteroidota</taxon>
        <taxon>Sphingobacteriia</taxon>
        <taxon>Sphingobacteriales</taxon>
        <taxon>Sphingobacteriaceae</taxon>
        <taxon>Mucilaginibacter</taxon>
    </lineage>
</organism>
<dbReference type="AlphaFoldDB" id="A0A841J6K7"/>
<sequence>MKLTPKEAIDKLIAKSANKFEHEIYLIRRGRLEYVHHNNNSIQFKSNVPPKQTIGKDVNEAKQWYRCMSQSDFLHLKRRDVLLGGESYGGIATNFDYASSYFSDTNSHIVEFETIADSPLLYHTFLGLNTGKGTPTGPKGEGDGGTFGLGKTGYLGGKAGDKFNELLERTQITWRLVACKLPLPA</sequence>
<evidence type="ECO:0008006" key="3">
    <source>
        <dbReference type="Google" id="ProtNLM"/>
    </source>
</evidence>
<proteinExistence type="predicted"/>